<feature type="non-terminal residue" evidence="1">
    <location>
        <position position="1"/>
    </location>
</feature>
<proteinExistence type="predicted"/>
<dbReference type="EMBL" id="CAJOBQ010009592">
    <property type="protein sequence ID" value="CAF4700041.1"/>
    <property type="molecule type" value="Genomic_DNA"/>
</dbReference>
<reference evidence="1" key="1">
    <citation type="submission" date="2021-02" db="EMBL/GenBank/DDBJ databases">
        <authorList>
            <person name="Nowell W R."/>
        </authorList>
    </citation>
    <scope>NUCLEOTIDE SEQUENCE</scope>
</reference>
<protein>
    <submittedName>
        <fullName evidence="1">Uncharacterized protein</fullName>
    </submittedName>
</protein>
<evidence type="ECO:0000313" key="2">
    <source>
        <dbReference type="Proteomes" id="UP000663862"/>
    </source>
</evidence>
<sequence>LNKQTKVTEYYASSQTLTIPKKIKEKVKIACTEFTALDCRAFEVVSGEGLSYCGLALRHVTQDFKLQNFILARVDQSDSRHLSEPIRSDWNPIGFYRILSDLTELSLDSDTEDPTSIPRPGIRDGQVSLFSDSSQVKSFFENFKSSQVKS</sequence>
<organism evidence="1 2">
    <name type="scientific">Rotaria socialis</name>
    <dbReference type="NCBI Taxonomy" id="392032"/>
    <lineage>
        <taxon>Eukaryota</taxon>
        <taxon>Metazoa</taxon>
        <taxon>Spiralia</taxon>
        <taxon>Gnathifera</taxon>
        <taxon>Rotifera</taxon>
        <taxon>Eurotatoria</taxon>
        <taxon>Bdelloidea</taxon>
        <taxon>Philodinida</taxon>
        <taxon>Philodinidae</taxon>
        <taxon>Rotaria</taxon>
    </lineage>
</organism>
<dbReference type="AlphaFoldDB" id="A0A821I7J5"/>
<gene>
    <name evidence="1" type="ORF">TSG867_LOCUS33281</name>
</gene>
<dbReference type="Proteomes" id="UP000663862">
    <property type="component" value="Unassembled WGS sequence"/>
</dbReference>
<evidence type="ECO:0000313" key="1">
    <source>
        <dbReference type="EMBL" id="CAF4700041.1"/>
    </source>
</evidence>
<name>A0A821I7J5_9BILA</name>
<accession>A0A821I7J5</accession>
<comment type="caution">
    <text evidence="1">The sequence shown here is derived from an EMBL/GenBank/DDBJ whole genome shotgun (WGS) entry which is preliminary data.</text>
</comment>